<evidence type="ECO:0000259" key="7">
    <source>
        <dbReference type="Pfam" id="PF08240"/>
    </source>
</evidence>
<evidence type="ECO:0000256" key="1">
    <source>
        <dbReference type="ARBA" id="ARBA00001947"/>
    </source>
</evidence>
<dbReference type="FunFam" id="3.40.50.720:FF:000022">
    <property type="entry name" value="Cinnamyl alcohol dehydrogenase"/>
    <property type="match status" value="1"/>
</dbReference>
<dbReference type="Pfam" id="PF00107">
    <property type="entry name" value="ADH_zinc_N"/>
    <property type="match status" value="1"/>
</dbReference>
<evidence type="ECO:0000256" key="4">
    <source>
        <dbReference type="ARBA" id="ARBA00023002"/>
    </source>
</evidence>
<gene>
    <name evidence="8" type="ORF">HMN09_00749600</name>
</gene>
<evidence type="ECO:0000313" key="9">
    <source>
        <dbReference type="Proteomes" id="UP000613580"/>
    </source>
</evidence>
<dbReference type="OrthoDB" id="1879366at2759"/>
<keyword evidence="4" id="KW-0560">Oxidoreductase</keyword>
<dbReference type="Proteomes" id="UP000613580">
    <property type="component" value="Unassembled WGS sequence"/>
</dbReference>
<feature type="domain" description="Alcohol dehydrogenase-like C-terminal" evidence="6">
    <location>
        <begin position="174"/>
        <end position="295"/>
    </location>
</feature>
<name>A0A8H6SX46_MYCCL</name>
<evidence type="ECO:0000256" key="3">
    <source>
        <dbReference type="ARBA" id="ARBA00022833"/>
    </source>
</evidence>
<dbReference type="InterPro" id="IPR029752">
    <property type="entry name" value="D-isomer_DH_CS1"/>
</dbReference>
<dbReference type="InterPro" id="IPR013149">
    <property type="entry name" value="ADH-like_C"/>
</dbReference>
<keyword evidence="3 5" id="KW-0862">Zinc</keyword>
<dbReference type="EMBL" id="JACAZE010000009">
    <property type="protein sequence ID" value="KAF7305952.1"/>
    <property type="molecule type" value="Genomic_DNA"/>
</dbReference>
<evidence type="ECO:0000256" key="5">
    <source>
        <dbReference type="RuleBase" id="RU361277"/>
    </source>
</evidence>
<dbReference type="SUPFAM" id="SSF51735">
    <property type="entry name" value="NAD(P)-binding Rossmann-fold domains"/>
    <property type="match status" value="1"/>
</dbReference>
<dbReference type="GO" id="GO:0016616">
    <property type="term" value="F:oxidoreductase activity, acting on the CH-OH group of donors, NAD or NADP as acceptor"/>
    <property type="evidence" value="ECO:0007669"/>
    <property type="project" value="InterPro"/>
</dbReference>
<dbReference type="InterPro" id="IPR011032">
    <property type="entry name" value="GroES-like_sf"/>
</dbReference>
<protein>
    <submittedName>
        <fullName evidence="8">PKS-ER domain-containing protein</fullName>
    </submittedName>
</protein>
<keyword evidence="9" id="KW-1185">Reference proteome</keyword>
<dbReference type="PROSITE" id="PS00059">
    <property type="entry name" value="ADH_ZINC"/>
    <property type="match status" value="1"/>
</dbReference>
<keyword evidence="2 5" id="KW-0479">Metal-binding</keyword>
<dbReference type="CDD" id="cd05283">
    <property type="entry name" value="CAD1"/>
    <property type="match status" value="1"/>
</dbReference>
<dbReference type="InterPro" id="IPR002328">
    <property type="entry name" value="ADH_Zn_CS"/>
</dbReference>
<organism evidence="8 9">
    <name type="scientific">Mycena chlorophos</name>
    <name type="common">Agaric fungus</name>
    <name type="synonym">Agaricus chlorophos</name>
    <dbReference type="NCBI Taxonomy" id="658473"/>
    <lineage>
        <taxon>Eukaryota</taxon>
        <taxon>Fungi</taxon>
        <taxon>Dikarya</taxon>
        <taxon>Basidiomycota</taxon>
        <taxon>Agaricomycotina</taxon>
        <taxon>Agaricomycetes</taxon>
        <taxon>Agaricomycetidae</taxon>
        <taxon>Agaricales</taxon>
        <taxon>Marasmiineae</taxon>
        <taxon>Mycenaceae</taxon>
        <taxon>Mycena</taxon>
    </lineage>
</organism>
<sequence length="333" mass="36113">MSSVIGTVFKGSASDGIVEAHHEFAPVKRTQVLVRITHSGVCGTDEHYKHADMVLGHEGVGIVDQIGEGVSSLAVGDVVGWGYLQNSCGKCEQCLNGDDNYCREPGNEMFGFANFHQGSFGTYAVWEESYLFKIPASIPPEYAAPLMCGGATVFEIIDKYIKPTSRVGVVALGGLGHLAVQFLAALGADVVVFSSTDAKRDEALSLGAKEFHATRGLSKLDGVKPMDHLIVTTSFIPDWSLYFSALKPRGSIYPLTVGSDDLRFPNMTLIERGIRVQGSIVASRASHRRMIEFAARNGIKPIIEKFPMSKAGVEQSMQKLREGKVRYRAVLVV</sequence>
<dbReference type="AlphaFoldDB" id="A0A8H6SX46"/>
<dbReference type="SUPFAM" id="SSF50129">
    <property type="entry name" value="GroES-like"/>
    <property type="match status" value="1"/>
</dbReference>
<dbReference type="InterPro" id="IPR047109">
    <property type="entry name" value="CAD-like"/>
</dbReference>
<dbReference type="InterPro" id="IPR036291">
    <property type="entry name" value="NAD(P)-bd_dom_sf"/>
</dbReference>
<dbReference type="GO" id="GO:0008270">
    <property type="term" value="F:zinc ion binding"/>
    <property type="evidence" value="ECO:0007669"/>
    <property type="project" value="InterPro"/>
</dbReference>
<evidence type="ECO:0000313" key="8">
    <source>
        <dbReference type="EMBL" id="KAF7305952.1"/>
    </source>
</evidence>
<proteinExistence type="inferred from homology"/>
<dbReference type="Pfam" id="PF08240">
    <property type="entry name" value="ADH_N"/>
    <property type="match status" value="1"/>
</dbReference>
<dbReference type="PROSITE" id="PS00065">
    <property type="entry name" value="D_2_HYDROXYACID_DH_1"/>
    <property type="match status" value="1"/>
</dbReference>
<feature type="domain" description="Alcohol dehydrogenase-like N-terminal" evidence="7">
    <location>
        <begin position="29"/>
        <end position="135"/>
    </location>
</feature>
<comment type="similarity">
    <text evidence="5">Belongs to the zinc-containing alcohol dehydrogenase family.</text>
</comment>
<evidence type="ECO:0000259" key="6">
    <source>
        <dbReference type="Pfam" id="PF00107"/>
    </source>
</evidence>
<dbReference type="InterPro" id="IPR013154">
    <property type="entry name" value="ADH-like_N"/>
</dbReference>
<dbReference type="Gene3D" id="3.40.50.720">
    <property type="entry name" value="NAD(P)-binding Rossmann-like Domain"/>
    <property type="match status" value="1"/>
</dbReference>
<reference evidence="8" key="1">
    <citation type="submission" date="2020-05" db="EMBL/GenBank/DDBJ databases">
        <title>Mycena genomes resolve the evolution of fungal bioluminescence.</title>
        <authorList>
            <person name="Tsai I.J."/>
        </authorList>
    </citation>
    <scope>NUCLEOTIDE SEQUENCE</scope>
    <source>
        <strain evidence="8">110903Hualien_Pintung</strain>
    </source>
</reference>
<evidence type="ECO:0000256" key="2">
    <source>
        <dbReference type="ARBA" id="ARBA00022723"/>
    </source>
</evidence>
<comment type="cofactor">
    <cofactor evidence="1 5">
        <name>Zn(2+)</name>
        <dbReference type="ChEBI" id="CHEBI:29105"/>
    </cofactor>
</comment>
<accession>A0A8H6SX46</accession>
<dbReference type="PANTHER" id="PTHR42683">
    <property type="entry name" value="ALDEHYDE REDUCTASE"/>
    <property type="match status" value="1"/>
</dbReference>
<comment type="caution">
    <text evidence="8">The sequence shown here is derived from an EMBL/GenBank/DDBJ whole genome shotgun (WGS) entry which is preliminary data.</text>
</comment>
<dbReference type="Gene3D" id="3.90.180.10">
    <property type="entry name" value="Medium-chain alcohol dehydrogenases, catalytic domain"/>
    <property type="match status" value="1"/>
</dbReference>